<accession>A0A8A1LMP9</accession>
<organism evidence="1 2">
    <name type="scientific">Ajellomyces capsulatus (strain H88)</name>
    <name type="common">Darling's disease fungus</name>
    <name type="synonym">Histoplasma capsulatum</name>
    <dbReference type="NCBI Taxonomy" id="544711"/>
    <lineage>
        <taxon>Eukaryota</taxon>
        <taxon>Fungi</taxon>
        <taxon>Dikarya</taxon>
        <taxon>Ascomycota</taxon>
        <taxon>Pezizomycotina</taxon>
        <taxon>Eurotiomycetes</taxon>
        <taxon>Eurotiomycetidae</taxon>
        <taxon>Onygenales</taxon>
        <taxon>Ajellomycetaceae</taxon>
        <taxon>Histoplasma</taxon>
    </lineage>
</organism>
<reference evidence="1" key="1">
    <citation type="submission" date="2021-01" db="EMBL/GenBank/DDBJ databases">
        <title>Chromosome-level genome assembly of a human fungal pathogen reveals clustering of transcriptionally co-regulated genes.</title>
        <authorList>
            <person name="Voorhies M."/>
            <person name="Cohen S."/>
            <person name="Shea T.P."/>
            <person name="Petrus S."/>
            <person name="Munoz J.F."/>
            <person name="Poplawski S."/>
            <person name="Goldman W.E."/>
            <person name="Michael T."/>
            <person name="Cuomo C.A."/>
            <person name="Sil A."/>
            <person name="Beyhan S."/>
        </authorList>
    </citation>
    <scope>NUCLEOTIDE SEQUENCE</scope>
    <source>
        <strain evidence="1">H88</strain>
    </source>
</reference>
<dbReference type="EMBL" id="CP069105">
    <property type="protein sequence ID" value="QSS55226.1"/>
    <property type="molecule type" value="Genomic_DNA"/>
</dbReference>
<name>A0A8A1LMP9_AJEC8</name>
<evidence type="ECO:0000313" key="2">
    <source>
        <dbReference type="Proteomes" id="UP000663419"/>
    </source>
</evidence>
<gene>
    <name evidence="1" type="ORF">I7I53_03054</name>
</gene>
<dbReference type="AlphaFoldDB" id="A0A8A1LMP9"/>
<proteinExistence type="predicted"/>
<sequence>MIERAPQADLFRQIKNTMSITCTMAGKDDAPEFGHVRSASTVNGHCGSEPGLVKLRDELYE</sequence>
<evidence type="ECO:0000313" key="1">
    <source>
        <dbReference type="EMBL" id="QSS55226.1"/>
    </source>
</evidence>
<dbReference type="VEuPathDB" id="FungiDB:I7I53_03054"/>
<dbReference type="Proteomes" id="UP000663419">
    <property type="component" value="Chromosome 4"/>
</dbReference>
<protein>
    <submittedName>
        <fullName evidence="1">Uncharacterized protein</fullName>
    </submittedName>
</protein>